<evidence type="ECO:0000256" key="1">
    <source>
        <dbReference type="SAM" id="MobiDB-lite"/>
    </source>
</evidence>
<feature type="compositionally biased region" description="Polar residues" evidence="1">
    <location>
        <begin position="218"/>
        <end position="228"/>
    </location>
</feature>
<organism evidence="3 4">
    <name type="scientific">Desulfovibrio desulfuricans</name>
    <dbReference type="NCBI Taxonomy" id="876"/>
    <lineage>
        <taxon>Bacteria</taxon>
        <taxon>Pseudomonadati</taxon>
        <taxon>Thermodesulfobacteriota</taxon>
        <taxon>Desulfovibrionia</taxon>
        <taxon>Desulfovibrionales</taxon>
        <taxon>Desulfovibrionaceae</taxon>
        <taxon>Desulfovibrio</taxon>
    </lineage>
</organism>
<evidence type="ECO:0000313" key="4">
    <source>
        <dbReference type="Proteomes" id="UP000182680"/>
    </source>
</evidence>
<dbReference type="EMBL" id="FPIW01000003">
    <property type="protein sequence ID" value="SFW18914.1"/>
    <property type="molecule type" value="Genomic_DNA"/>
</dbReference>
<feature type="chain" id="PRO_5041650927" description="DUF2939 domain-containing protein" evidence="2">
    <location>
        <begin position="23"/>
        <end position="228"/>
    </location>
</feature>
<gene>
    <name evidence="3" type="ORF">SAMN02910291_00326</name>
</gene>
<dbReference type="AlphaFoldDB" id="A0AA94L1C0"/>
<proteinExistence type="predicted"/>
<feature type="compositionally biased region" description="Pro residues" evidence="1">
    <location>
        <begin position="193"/>
        <end position="206"/>
    </location>
</feature>
<sequence length="228" mass="24244">MKKDNRSFRFLPLILIMAGLLAACIASGPQKTLKDMAEALKKNDSAAFLAQVDLKSFAANEVKNMTREDAPLGLLDSLGRSLGIGGVDQLIGSIVDMEARLQGHFNRGVSTGELMAQCREAQTPDCPWVPESLADAKVTEIGPNAAVAQVTTPARMTSWLALRKVGEKWQVVGQAVMESTARQYAAGSGAPAPEKPAPQTPAPQKPAPEKTVPDQDNRAGNNQGVSRI</sequence>
<reference evidence="4" key="1">
    <citation type="submission" date="2016-11" db="EMBL/GenBank/DDBJ databases">
        <authorList>
            <person name="Jaros S."/>
            <person name="Januszkiewicz K."/>
            <person name="Wedrychowicz H."/>
        </authorList>
    </citation>
    <scope>NUCLEOTIDE SEQUENCE [LARGE SCALE GENOMIC DNA]</scope>
    <source>
        <strain evidence="4">DSM 7057</strain>
    </source>
</reference>
<dbReference type="RefSeq" id="WP_012624510.1">
    <property type="nucleotide sequence ID" value="NZ_FPIW01000003.1"/>
</dbReference>
<accession>A0AA94L1C0</accession>
<protein>
    <recommendedName>
        <fullName evidence="5">DUF2939 domain-containing protein</fullName>
    </recommendedName>
</protein>
<feature type="region of interest" description="Disordered" evidence="1">
    <location>
        <begin position="183"/>
        <end position="228"/>
    </location>
</feature>
<evidence type="ECO:0000256" key="2">
    <source>
        <dbReference type="SAM" id="SignalP"/>
    </source>
</evidence>
<keyword evidence="2" id="KW-0732">Signal</keyword>
<dbReference type="Proteomes" id="UP000182680">
    <property type="component" value="Unassembled WGS sequence"/>
</dbReference>
<comment type="caution">
    <text evidence="3">The sequence shown here is derived from an EMBL/GenBank/DDBJ whole genome shotgun (WGS) entry which is preliminary data.</text>
</comment>
<dbReference type="PROSITE" id="PS51257">
    <property type="entry name" value="PROKAR_LIPOPROTEIN"/>
    <property type="match status" value="1"/>
</dbReference>
<name>A0AA94L1C0_DESDE</name>
<evidence type="ECO:0000313" key="3">
    <source>
        <dbReference type="EMBL" id="SFW18914.1"/>
    </source>
</evidence>
<feature type="signal peptide" evidence="2">
    <location>
        <begin position="1"/>
        <end position="22"/>
    </location>
</feature>
<evidence type="ECO:0008006" key="5">
    <source>
        <dbReference type="Google" id="ProtNLM"/>
    </source>
</evidence>
<feature type="compositionally biased region" description="Basic and acidic residues" evidence="1">
    <location>
        <begin position="207"/>
        <end position="217"/>
    </location>
</feature>